<accession>A0A834RLL5</accession>
<sequence length="121" mass="12487">MASQAAGNGAASNKQPTPVAADHGRKWCNPRRLGAASSCVALVGAQFKGPQSRTSGIYTAYAALSPPNGFQKANPTPKATTTSHLYDCPLAGNRCGGRPCRPSAEYKSEHSYPATSVNGPP</sequence>
<dbReference type="EMBL" id="NQIK02000015">
    <property type="protein sequence ID" value="KAF7564332.1"/>
    <property type="molecule type" value="Genomic_DNA"/>
</dbReference>
<reference evidence="3 4" key="1">
    <citation type="journal article" date="2018" name="BMC Genomics">
        <title>Comparative genomics of the wheat fungal pathogen Pyrenophora tritici-repentis reveals chromosomal variations and genome plasticity.</title>
        <authorList>
            <person name="Moolhuijzen P."/>
            <person name="See P.T."/>
            <person name="Hane J.K."/>
            <person name="Shi G."/>
            <person name="Liu Z."/>
            <person name="Oliver R.P."/>
            <person name="Moffat C.S."/>
        </authorList>
    </citation>
    <scope>NUCLEOTIDE SEQUENCE [LARGE SCALE GENOMIC DNA]</scope>
    <source>
        <strain evidence="3">M4</strain>
    </source>
</reference>
<name>A0A834RLL5_9PLEO</name>
<feature type="compositionally biased region" description="Low complexity" evidence="1">
    <location>
        <begin position="1"/>
        <end position="15"/>
    </location>
</feature>
<feature type="region of interest" description="Disordered" evidence="1">
    <location>
        <begin position="1"/>
        <end position="26"/>
    </location>
</feature>
<comment type="caution">
    <text evidence="3">The sequence shown here is derived from an EMBL/GenBank/DDBJ whole genome shotgun (WGS) entry which is preliminary data.</text>
</comment>
<evidence type="ECO:0000313" key="4">
    <source>
        <dbReference type="Proteomes" id="UP000245464"/>
    </source>
</evidence>
<gene>
    <name evidence="3" type="ORF">PtrM4_152640</name>
    <name evidence="2" type="ORF">PtrM4_154050</name>
</gene>
<dbReference type="KEGG" id="ptrr:90958245"/>
<evidence type="ECO:0000313" key="3">
    <source>
        <dbReference type="EMBL" id="KAF7564332.1"/>
    </source>
</evidence>
<dbReference type="AlphaFoldDB" id="A0A834RLL5"/>
<evidence type="ECO:0000313" key="2">
    <source>
        <dbReference type="EMBL" id="KAF7564187.1"/>
    </source>
</evidence>
<evidence type="ECO:0000256" key="1">
    <source>
        <dbReference type="SAM" id="MobiDB-lite"/>
    </source>
</evidence>
<dbReference type="GeneID" id="90958245"/>
<feature type="region of interest" description="Disordered" evidence="1">
    <location>
        <begin position="99"/>
        <end position="121"/>
    </location>
</feature>
<dbReference type="Proteomes" id="UP000245464">
    <property type="component" value="Unassembled WGS sequence"/>
</dbReference>
<organism evidence="3 4">
    <name type="scientific">Pyrenophora tritici-repentis</name>
    <dbReference type="NCBI Taxonomy" id="45151"/>
    <lineage>
        <taxon>Eukaryota</taxon>
        <taxon>Fungi</taxon>
        <taxon>Dikarya</taxon>
        <taxon>Ascomycota</taxon>
        <taxon>Pezizomycotina</taxon>
        <taxon>Dothideomycetes</taxon>
        <taxon>Pleosporomycetidae</taxon>
        <taxon>Pleosporales</taxon>
        <taxon>Pleosporineae</taxon>
        <taxon>Pleosporaceae</taxon>
        <taxon>Pyrenophora</taxon>
    </lineage>
</organism>
<protein>
    <submittedName>
        <fullName evidence="3">Uncharacterized protein</fullName>
    </submittedName>
</protein>
<dbReference type="RefSeq" id="XP_065958779.1">
    <property type="nucleotide sequence ID" value="XM_066110205.1"/>
</dbReference>
<dbReference type="EMBL" id="NQIK02000029">
    <property type="protein sequence ID" value="KAF7564187.1"/>
    <property type="molecule type" value="Genomic_DNA"/>
</dbReference>
<proteinExistence type="predicted"/>